<dbReference type="Proteomes" id="UP000188235">
    <property type="component" value="Chromosome"/>
</dbReference>
<evidence type="ECO:0000259" key="3">
    <source>
        <dbReference type="PROSITE" id="PS51176"/>
    </source>
</evidence>
<dbReference type="InterPro" id="IPR050812">
    <property type="entry name" value="Preph/Arog_dehydrog"/>
</dbReference>
<dbReference type="InterPro" id="IPR046825">
    <property type="entry name" value="PDH_C"/>
</dbReference>
<dbReference type="InterPro" id="IPR036291">
    <property type="entry name" value="NAD(P)-bd_dom_sf"/>
</dbReference>
<evidence type="ECO:0000256" key="1">
    <source>
        <dbReference type="ARBA" id="ARBA00007964"/>
    </source>
</evidence>
<dbReference type="GO" id="GO:0004665">
    <property type="term" value="F:prephenate dehydrogenase (NADP+) activity"/>
    <property type="evidence" value="ECO:0007669"/>
    <property type="project" value="InterPro"/>
</dbReference>
<dbReference type="PANTHER" id="PTHR21363:SF0">
    <property type="entry name" value="PREPHENATE DEHYDROGENASE [NADP(+)]"/>
    <property type="match status" value="1"/>
</dbReference>
<reference evidence="4 5" key="1">
    <citation type="journal article" date="2008" name="Int. J. Syst. Evol. Microbiol.">
        <title>Tessaracoccus flavescens sp. nov., isolated from marine sediment.</title>
        <authorList>
            <person name="Lee D.W."/>
            <person name="Lee S.D."/>
        </authorList>
    </citation>
    <scope>NUCLEOTIDE SEQUENCE [LARGE SCALE GENOMIC DNA]</scope>
    <source>
        <strain evidence="4 5">SST-39T</strain>
    </source>
</reference>
<organism evidence="4 5">
    <name type="scientific">Tessaracoccus flavescens</name>
    <dbReference type="NCBI Taxonomy" id="399497"/>
    <lineage>
        <taxon>Bacteria</taxon>
        <taxon>Bacillati</taxon>
        <taxon>Actinomycetota</taxon>
        <taxon>Actinomycetes</taxon>
        <taxon>Propionibacteriales</taxon>
        <taxon>Propionibacteriaceae</taxon>
        <taxon>Tessaracoccus</taxon>
    </lineage>
</organism>
<dbReference type="Pfam" id="PF02153">
    <property type="entry name" value="PDH_N"/>
    <property type="match status" value="1"/>
</dbReference>
<dbReference type="Gene3D" id="1.10.3660.10">
    <property type="entry name" value="6-phosphogluconate dehydrogenase C-terminal like domain"/>
    <property type="match status" value="1"/>
</dbReference>
<dbReference type="Gene3D" id="3.40.50.720">
    <property type="entry name" value="NAD(P)-binding Rossmann-like Domain"/>
    <property type="match status" value="1"/>
</dbReference>
<accession>A0A1Q2D1C5</accession>
<dbReference type="EMBL" id="CP019607">
    <property type="protein sequence ID" value="AQP52196.1"/>
    <property type="molecule type" value="Genomic_DNA"/>
</dbReference>
<dbReference type="PROSITE" id="PS51176">
    <property type="entry name" value="PDH_ADH"/>
    <property type="match status" value="1"/>
</dbReference>
<dbReference type="GO" id="GO:0008977">
    <property type="term" value="F:prephenate dehydrogenase (NAD+) activity"/>
    <property type="evidence" value="ECO:0007669"/>
    <property type="project" value="InterPro"/>
</dbReference>
<sequence>MADSVLVLGAGLVGSSLGLALTRAGYDVMLWDIASSHALVAASLGAGRVSDEETDDPDIVVVATPPDVIPGLVAEVLGKFPGAVITDVGSVKAPILEAIDRLAPEHRRYVGSHPMAGSQFTGPLTASGDLFRDRTWVVTPEPGNSPEDIAVIERLARDVGARVVTMPASEHDEAVAQVSHLPHLMSILTASHLRDVPQGNLRLAGQGIRDVTRIAGSDPGLWRQILTSNVAAVRHELLAVAQDLAQLIDSLEDPEALEKFLGMGQAGALSLVGKHGQEPLDMLDVTVEIPDEPRALSRLFADIGDAGFNVEDFELTHDPVREVGYLSIAVERDVAEKLRASIVEGGWHAWAAHRGSRK</sequence>
<dbReference type="NCBIfam" id="NF005110">
    <property type="entry name" value="PRK06545.2-2"/>
    <property type="match status" value="1"/>
</dbReference>
<evidence type="ECO:0000313" key="4">
    <source>
        <dbReference type="EMBL" id="AQP52196.1"/>
    </source>
</evidence>
<proteinExistence type="inferred from homology"/>
<dbReference type="SUPFAM" id="SSF48179">
    <property type="entry name" value="6-phosphogluconate dehydrogenase C-terminal domain-like"/>
    <property type="match status" value="1"/>
</dbReference>
<dbReference type="InterPro" id="IPR046826">
    <property type="entry name" value="PDH_N"/>
</dbReference>
<dbReference type="InterPro" id="IPR003099">
    <property type="entry name" value="Prephen_DH"/>
</dbReference>
<feature type="domain" description="Prephenate/arogenate dehydrogenase" evidence="3">
    <location>
        <begin position="3"/>
        <end position="279"/>
    </location>
</feature>
<comment type="similarity">
    <text evidence="1">Belongs to the prephenate/arogenate dehydrogenase family.</text>
</comment>
<dbReference type="Pfam" id="PF20463">
    <property type="entry name" value="PDH_C"/>
    <property type="match status" value="1"/>
</dbReference>
<dbReference type="SUPFAM" id="SSF51735">
    <property type="entry name" value="NAD(P)-binding Rossmann-fold domains"/>
    <property type="match status" value="1"/>
</dbReference>
<dbReference type="GO" id="GO:0070403">
    <property type="term" value="F:NAD+ binding"/>
    <property type="evidence" value="ECO:0007669"/>
    <property type="project" value="InterPro"/>
</dbReference>
<dbReference type="STRING" id="399497.BW733_16575"/>
<dbReference type="CDD" id="cd02116">
    <property type="entry name" value="ACT"/>
    <property type="match status" value="1"/>
</dbReference>
<dbReference type="OrthoDB" id="9802008at2"/>
<dbReference type="RefSeq" id="WP_077352207.1">
    <property type="nucleotide sequence ID" value="NZ_CP019607.1"/>
</dbReference>
<name>A0A1Q2D1C5_9ACTN</name>
<dbReference type="GO" id="GO:0006571">
    <property type="term" value="P:tyrosine biosynthetic process"/>
    <property type="evidence" value="ECO:0007669"/>
    <property type="project" value="InterPro"/>
</dbReference>
<keyword evidence="2" id="KW-0560">Oxidoreductase</keyword>
<dbReference type="AlphaFoldDB" id="A0A1Q2D1C5"/>
<evidence type="ECO:0000313" key="5">
    <source>
        <dbReference type="Proteomes" id="UP000188235"/>
    </source>
</evidence>
<dbReference type="PANTHER" id="PTHR21363">
    <property type="entry name" value="PREPHENATE DEHYDROGENASE"/>
    <property type="match status" value="1"/>
</dbReference>
<dbReference type="NCBIfam" id="NF005111">
    <property type="entry name" value="PRK06545.2-3"/>
    <property type="match status" value="1"/>
</dbReference>
<keyword evidence="5" id="KW-1185">Reference proteome</keyword>
<protein>
    <submittedName>
        <fullName evidence="4">Prephenate dehydrogenase</fullName>
    </submittedName>
</protein>
<evidence type="ECO:0000256" key="2">
    <source>
        <dbReference type="ARBA" id="ARBA00023002"/>
    </source>
</evidence>
<dbReference type="InterPro" id="IPR008927">
    <property type="entry name" value="6-PGluconate_DH-like_C_sf"/>
</dbReference>
<gene>
    <name evidence="4" type="ORF">BW733_16575</name>
</gene>
<dbReference type="KEGG" id="tfa:BW733_16575"/>